<feature type="signal peptide" evidence="1">
    <location>
        <begin position="1"/>
        <end position="21"/>
    </location>
</feature>
<sequence length="120" mass="12533">MKKLVLSLIAVSFFAFFVSCGDDNNTTPDECDGVVATYNTTVKGILNASCAINGCHASVAPSAGLDLTTYAKAKASSTDPKFICTINHGAGCNPMPQGLPKLSDAFIKILTCWVKNGSPE</sequence>
<gene>
    <name evidence="2" type="ORF">IPO85_08535</name>
</gene>
<evidence type="ECO:0000313" key="2">
    <source>
        <dbReference type="EMBL" id="MBK9717542.1"/>
    </source>
</evidence>
<protein>
    <recommendedName>
        <fullName evidence="4">Lipoprotein</fullName>
    </recommendedName>
</protein>
<evidence type="ECO:0000313" key="3">
    <source>
        <dbReference type="Proteomes" id="UP000808349"/>
    </source>
</evidence>
<evidence type="ECO:0000256" key="1">
    <source>
        <dbReference type="SAM" id="SignalP"/>
    </source>
</evidence>
<organism evidence="2 3">
    <name type="scientific">Candidatus Defluviibacterium haderslevense</name>
    <dbReference type="NCBI Taxonomy" id="2981993"/>
    <lineage>
        <taxon>Bacteria</taxon>
        <taxon>Pseudomonadati</taxon>
        <taxon>Bacteroidota</taxon>
        <taxon>Saprospiria</taxon>
        <taxon>Saprospirales</taxon>
        <taxon>Saprospiraceae</taxon>
        <taxon>Candidatus Defluviibacterium</taxon>
    </lineage>
</organism>
<dbReference type="AlphaFoldDB" id="A0A9D7S7U8"/>
<dbReference type="EMBL" id="JADKFW010000004">
    <property type="protein sequence ID" value="MBK9717542.1"/>
    <property type="molecule type" value="Genomic_DNA"/>
</dbReference>
<keyword evidence="1" id="KW-0732">Signal</keyword>
<dbReference type="Proteomes" id="UP000808349">
    <property type="component" value="Unassembled WGS sequence"/>
</dbReference>
<accession>A0A9D7S7U8</accession>
<name>A0A9D7S7U8_9BACT</name>
<reference evidence="2 3" key="1">
    <citation type="submission" date="2020-10" db="EMBL/GenBank/DDBJ databases">
        <title>Connecting structure to function with the recovery of over 1000 high-quality activated sludge metagenome-assembled genomes encoding full-length rRNA genes using long-read sequencing.</title>
        <authorList>
            <person name="Singleton C.M."/>
            <person name="Petriglieri F."/>
            <person name="Kristensen J.M."/>
            <person name="Kirkegaard R.H."/>
            <person name="Michaelsen T.Y."/>
            <person name="Andersen M.H."/>
            <person name="Karst S.M."/>
            <person name="Dueholm M.S."/>
            <person name="Nielsen P.H."/>
            <person name="Albertsen M."/>
        </authorList>
    </citation>
    <scope>NUCLEOTIDE SEQUENCE [LARGE SCALE GENOMIC DNA]</scope>
    <source>
        <strain evidence="2">Ribe_18-Q3-R11-54_BAT3C.373</strain>
    </source>
</reference>
<feature type="chain" id="PRO_5039512635" description="Lipoprotein" evidence="1">
    <location>
        <begin position="22"/>
        <end position="120"/>
    </location>
</feature>
<dbReference type="PROSITE" id="PS51257">
    <property type="entry name" value="PROKAR_LIPOPROTEIN"/>
    <property type="match status" value="1"/>
</dbReference>
<proteinExistence type="predicted"/>
<evidence type="ECO:0008006" key="4">
    <source>
        <dbReference type="Google" id="ProtNLM"/>
    </source>
</evidence>
<comment type="caution">
    <text evidence="2">The sequence shown here is derived from an EMBL/GenBank/DDBJ whole genome shotgun (WGS) entry which is preliminary data.</text>
</comment>